<keyword evidence="2" id="KW-0805">Transcription regulation</keyword>
<evidence type="ECO:0000313" key="7">
    <source>
        <dbReference type="Proteomes" id="UP001183176"/>
    </source>
</evidence>
<name>A0ABU2JHI5_9ACTN</name>
<evidence type="ECO:0000313" key="6">
    <source>
        <dbReference type="EMBL" id="MDT0264446.1"/>
    </source>
</evidence>
<proteinExistence type="inferred from homology"/>
<sequence length="322" mass="34279">MTELSTASLGGPSAALQLAQIARRFYLGGQSKQDIAAELGLTRFKVARLIEQAREAGVVRIEITSPQPIDPELSEKLAAAYQLRHAIVITVPDHPEADLRRQLAKVAAALLSEIVTDQDVLGIGYGRTLNATTAALTHLARCTTVQLTGALLGVQVSENSIELVRRVAAVTGGPAYPLYTPQVLTDPGTAHTLRQQPQVAQAHQRFDHITKAIVAVGSWEPPHSQLYEALSNPERDKFRDLGVTAEVCATLLDAHGNQVAADFTDRCIAITGTQLQAIPDVIAVAAGTTKHNAIKAVLQGGYANSLITNHTVARHLLEQGGG</sequence>
<dbReference type="InterPro" id="IPR036388">
    <property type="entry name" value="WH-like_DNA-bd_sf"/>
</dbReference>
<feature type="non-terminal residue" evidence="6">
    <location>
        <position position="322"/>
    </location>
</feature>
<organism evidence="6 7">
    <name type="scientific">Jatrophihabitans lederbergiae</name>
    <dbReference type="NCBI Taxonomy" id="3075547"/>
    <lineage>
        <taxon>Bacteria</taxon>
        <taxon>Bacillati</taxon>
        <taxon>Actinomycetota</taxon>
        <taxon>Actinomycetes</taxon>
        <taxon>Jatrophihabitantales</taxon>
        <taxon>Jatrophihabitantaceae</taxon>
        <taxon>Jatrophihabitans</taxon>
    </lineage>
</organism>
<gene>
    <name evidence="6" type="ORF">RM423_24120</name>
</gene>
<reference evidence="7" key="1">
    <citation type="submission" date="2023-07" db="EMBL/GenBank/DDBJ databases">
        <title>30 novel species of actinomycetes from the DSMZ collection.</title>
        <authorList>
            <person name="Nouioui I."/>
        </authorList>
    </citation>
    <scope>NUCLEOTIDE SEQUENCE [LARGE SCALE GENOMIC DNA]</scope>
    <source>
        <strain evidence="7">DSM 44399</strain>
    </source>
</reference>
<evidence type="ECO:0000256" key="2">
    <source>
        <dbReference type="ARBA" id="ARBA00023015"/>
    </source>
</evidence>
<evidence type="ECO:0000256" key="3">
    <source>
        <dbReference type="ARBA" id="ARBA00023125"/>
    </source>
</evidence>
<protein>
    <submittedName>
        <fullName evidence="6">Sugar-binding domain-containing protein</fullName>
    </submittedName>
</protein>
<evidence type="ECO:0000256" key="1">
    <source>
        <dbReference type="ARBA" id="ARBA00010466"/>
    </source>
</evidence>
<dbReference type="PANTHER" id="PTHR34294:SF1">
    <property type="entry name" value="TRANSCRIPTIONAL REGULATOR LSRR"/>
    <property type="match status" value="1"/>
</dbReference>
<dbReference type="InterPro" id="IPR007324">
    <property type="entry name" value="Sugar-bd_dom_put"/>
</dbReference>
<evidence type="ECO:0000256" key="4">
    <source>
        <dbReference type="ARBA" id="ARBA00023163"/>
    </source>
</evidence>
<evidence type="ECO:0000259" key="5">
    <source>
        <dbReference type="Pfam" id="PF04198"/>
    </source>
</evidence>
<dbReference type="EMBL" id="JAVREH010000111">
    <property type="protein sequence ID" value="MDT0264446.1"/>
    <property type="molecule type" value="Genomic_DNA"/>
</dbReference>
<dbReference type="RefSeq" id="WP_311425583.1">
    <property type="nucleotide sequence ID" value="NZ_JAVREH010000111.1"/>
</dbReference>
<keyword evidence="7" id="KW-1185">Reference proteome</keyword>
<dbReference type="Gene3D" id="1.10.10.10">
    <property type="entry name" value="Winged helix-like DNA-binding domain superfamily/Winged helix DNA-binding domain"/>
    <property type="match status" value="1"/>
</dbReference>
<feature type="domain" description="Sugar-binding" evidence="5">
    <location>
        <begin position="72"/>
        <end position="318"/>
    </location>
</feature>
<dbReference type="Gene3D" id="3.40.50.1360">
    <property type="match status" value="1"/>
</dbReference>
<accession>A0ABU2JHI5</accession>
<dbReference type="InterPro" id="IPR037171">
    <property type="entry name" value="NagB/RpiA_transferase-like"/>
</dbReference>
<dbReference type="Pfam" id="PF04198">
    <property type="entry name" value="Sugar-bind"/>
    <property type="match status" value="1"/>
</dbReference>
<keyword evidence="4" id="KW-0804">Transcription</keyword>
<comment type="similarity">
    <text evidence="1">Belongs to the SorC transcriptional regulatory family.</text>
</comment>
<dbReference type="SUPFAM" id="SSF100950">
    <property type="entry name" value="NagB/RpiA/CoA transferase-like"/>
    <property type="match status" value="1"/>
</dbReference>
<dbReference type="Proteomes" id="UP001183176">
    <property type="component" value="Unassembled WGS sequence"/>
</dbReference>
<dbReference type="PANTHER" id="PTHR34294">
    <property type="entry name" value="TRANSCRIPTIONAL REGULATOR-RELATED"/>
    <property type="match status" value="1"/>
</dbReference>
<dbReference type="InterPro" id="IPR051054">
    <property type="entry name" value="SorC_transcr_regulators"/>
</dbReference>
<keyword evidence="3" id="KW-0238">DNA-binding</keyword>
<comment type="caution">
    <text evidence="6">The sequence shown here is derived from an EMBL/GenBank/DDBJ whole genome shotgun (WGS) entry which is preliminary data.</text>
</comment>